<evidence type="ECO:0000313" key="2">
    <source>
        <dbReference type="Proteomes" id="UP000324222"/>
    </source>
</evidence>
<dbReference type="AlphaFoldDB" id="A0A5B7ECE4"/>
<dbReference type="Proteomes" id="UP000324222">
    <property type="component" value="Unassembled WGS sequence"/>
</dbReference>
<protein>
    <submittedName>
        <fullName evidence="1">Uncharacterized protein</fullName>
    </submittedName>
</protein>
<keyword evidence="2" id="KW-1185">Reference proteome</keyword>
<sequence length="65" mass="7424">MCKLSGQDKDKISEQTIDSYVRITSRSSGLKTNKSRHGKNPLEALQSLKRIQVLRNSLFDLPMFN</sequence>
<reference evidence="1 2" key="1">
    <citation type="submission" date="2019-05" db="EMBL/GenBank/DDBJ databases">
        <title>Another draft genome of Portunus trituberculatus and its Hox gene families provides insights of decapod evolution.</title>
        <authorList>
            <person name="Jeong J.-H."/>
            <person name="Song I."/>
            <person name="Kim S."/>
            <person name="Choi T."/>
            <person name="Kim D."/>
            <person name="Ryu S."/>
            <person name="Kim W."/>
        </authorList>
    </citation>
    <scope>NUCLEOTIDE SEQUENCE [LARGE SCALE GENOMIC DNA]</scope>
    <source>
        <tissue evidence="1">Muscle</tissue>
    </source>
</reference>
<name>A0A5B7ECE4_PORTR</name>
<organism evidence="1 2">
    <name type="scientific">Portunus trituberculatus</name>
    <name type="common">Swimming crab</name>
    <name type="synonym">Neptunus trituberculatus</name>
    <dbReference type="NCBI Taxonomy" id="210409"/>
    <lineage>
        <taxon>Eukaryota</taxon>
        <taxon>Metazoa</taxon>
        <taxon>Ecdysozoa</taxon>
        <taxon>Arthropoda</taxon>
        <taxon>Crustacea</taxon>
        <taxon>Multicrustacea</taxon>
        <taxon>Malacostraca</taxon>
        <taxon>Eumalacostraca</taxon>
        <taxon>Eucarida</taxon>
        <taxon>Decapoda</taxon>
        <taxon>Pleocyemata</taxon>
        <taxon>Brachyura</taxon>
        <taxon>Eubrachyura</taxon>
        <taxon>Portunoidea</taxon>
        <taxon>Portunidae</taxon>
        <taxon>Portuninae</taxon>
        <taxon>Portunus</taxon>
    </lineage>
</organism>
<evidence type="ECO:0000313" key="1">
    <source>
        <dbReference type="EMBL" id="MPC30999.1"/>
    </source>
</evidence>
<accession>A0A5B7ECE4</accession>
<proteinExistence type="predicted"/>
<gene>
    <name evidence="1" type="ORF">E2C01_024272</name>
</gene>
<dbReference type="EMBL" id="VSRR010002348">
    <property type="protein sequence ID" value="MPC30999.1"/>
    <property type="molecule type" value="Genomic_DNA"/>
</dbReference>
<comment type="caution">
    <text evidence="1">The sequence shown here is derived from an EMBL/GenBank/DDBJ whole genome shotgun (WGS) entry which is preliminary data.</text>
</comment>